<keyword evidence="3" id="KW-0723">Serine/threonine-protein kinase</keyword>
<evidence type="ECO:0000259" key="12">
    <source>
        <dbReference type="PROSITE" id="PS50011"/>
    </source>
</evidence>
<evidence type="ECO:0000256" key="8">
    <source>
        <dbReference type="ARBA" id="ARBA00033099"/>
    </source>
</evidence>
<reference evidence="14" key="1">
    <citation type="submission" date="2025-08" db="UniProtKB">
        <authorList>
            <consortium name="RefSeq"/>
        </authorList>
    </citation>
    <scope>IDENTIFICATION</scope>
    <source>
        <tissue evidence="14">Testes</tissue>
    </source>
</reference>
<dbReference type="InterPro" id="IPR000719">
    <property type="entry name" value="Prot_kinase_dom"/>
</dbReference>
<feature type="region of interest" description="Disordered" evidence="11">
    <location>
        <begin position="598"/>
        <end position="617"/>
    </location>
</feature>
<feature type="compositionally biased region" description="Polar residues" evidence="11">
    <location>
        <begin position="121"/>
        <end position="135"/>
    </location>
</feature>
<dbReference type="Pfam" id="PF00069">
    <property type="entry name" value="Pkinase"/>
    <property type="match status" value="1"/>
</dbReference>
<dbReference type="EC" id="2.7.11.1" evidence="1"/>
<evidence type="ECO:0000256" key="10">
    <source>
        <dbReference type="ARBA" id="ARBA00048679"/>
    </source>
</evidence>
<evidence type="ECO:0000256" key="1">
    <source>
        <dbReference type="ARBA" id="ARBA00012513"/>
    </source>
</evidence>
<sequence>MLMADNGHIKLTDFGLSKLCLNRKIGITDVLNTPSMAKLSSDYYRTPGQILSLTSALAFNVPDSNNQSCQDKSDTITPLHGSSFRQVPPHILALRNSALHASPTLSESRGSSGQSLRSSQAYSLPTEMNSSVKQDNNSLNNSLCECVNDVSDTSKLFNEEKQESTSRVDDILSSPLLESVDKCTPILRRKASFPLPPPVLSLTPTYRNSPSSSDLSSITSISSTPGVDGLGDGIKLKSRGLHRGVLNAKFRLSMDQSTPAETCQTGNVNRQINLPDGSLISNVSYTTAIDENTSEDLSQSGSSSVKYFENFVESGRNSSLSRSVCSRLNYDSDPEDYQSDSVCSGGKKRSFDCVDKSPFKPGKTIAQPRRRSCCSASSSTGLTAEIFNLDIVKPSSFLSTASSKSSELTPLKPLESTQKTCRGGIPLRRKNSRQNLFAAVGKNKVTDLNNIQSSSNNKLFKKPECLSNSSPVHGLDQLQFDKPSNTSMFDFSFSEKESLQPLELNNENPDTSLGENCEHEKENNGGSFDLDNSLDKSVDANWNDSIDLNRSEHEKSIDSIQFCEGEKIPEIEKAREALSSSLAEECEKINVSFQDLSFESPESEKGSKSKKKSVDVSQMDATMMSLPGSPYVSRKQPLLAKPKKSASSTLVTFAEKVMHLEPSLYNSEIDRSGNYFSPIGSLASLSSSFSHAKVPVSFLTPGNPSNKQNMNYKPFFTPGHTPLRTPKSCMRGRVVDETAGRILGTPDYLAPELLLYKPHGPEVDWWALGVCLFEFLTGVPPFNDQTPDLVFQNILNRDIPWPDGEESLTEHSQSAIDLLLNVDPSKRADAKCKYWYM</sequence>
<dbReference type="GeneID" id="100367172"/>
<evidence type="ECO:0000256" key="7">
    <source>
        <dbReference type="ARBA" id="ARBA00022840"/>
    </source>
</evidence>
<evidence type="ECO:0000256" key="5">
    <source>
        <dbReference type="ARBA" id="ARBA00022741"/>
    </source>
</evidence>
<dbReference type="Gene3D" id="1.10.510.10">
    <property type="entry name" value="Transferase(Phosphotransferase) domain 1"/>
    <property type="match status" value="1"/>
</dbReference>
<accession>A0ABM0MIW9</accession>
<keyword evidence="13" id="KW-1185">Reference proteome</keyword>
<comment type="catalytic activity">
    <reaction evidence="9">
        <text>L-threonyl-[protein] + ATP = O-phospho-L-threonyl-[protein] + ADP + H(+)</text>
        <dbReference type="Rhea" id="RHEA:46608"/>
        <dbReference type="Rhea" id="RHEA-COMP:11060"/>
        <dbReference type="Rhea" id="RHEA-COMP:11605"/>
        <dbReference type="ChEBI" id="CHEBI:15378"/>
        <dbReference type="ChEBI" id="CHEBI:30013"/>
        <dbReference type="ChEBI" id="CHEBI:30616"/>
        <dbReference type="ChEBI" id="CHEBI:61977"/>
        <dbReference type="ChEBI" id="CHEBI:456216"/>
        <dbReference type="EC" id="2.7.11.1"/>
    </reaction>
</comment>
<dbReference type="InterPro" id="IPR011009">
    <property type="entry name" value="Kinase-like_dom_sf"/>
</dbReference>
<evidence type="ECO:0000256" key="6">
    <source>
        <dbReference type="ARBA" id="ARBA00022777"/>
    </source>
</evidence>
<keyword evidence="5" id="KW-0547">Nucleotide-binding</keyword>
<evidence type="ECO:0000313" key="14">
    <source>
        <dbReference type="RefSeq" id="XP_006819960.1"/>
    </source>
</evidence>
<keyword evidence="4" id="KW-0808">Transferase</keyword>
<comment type="catalytic activity">
    <reaction evidence="10">
        <text>L-seryl-[protein] + ATP = O-phospho-L-seryl-[protein] + ADP + H(+)</text>
        <dbReference type="Rhea" id="RHEA:17989"/>
        <dbReference type="Rhea" id="RHEA-COMP:9863"/>
        <dbReference type="Rhea" id="RHEA-COMP:11604"/>
        <dbReference type="ChEBI" id="CHEBI:15378"/>
        <dbReference type="ChEBI" id="CHEBI:29999"/>
        <dbReference type="ChEBI" id="CHEBI:30616"/>
        <dbReference type="ChEBI" id="CHEBI:83421"/>
        <dbReference type="ChEBI" id="CHEBI:456216"/>
        <dbReference type="EC" id="2.7.11.1"/>
    </reaction>
</comment>
<evidence type="ECO:0000256" key="3">
    <source>
        <dbReference type="ARBA" id="ARBA00022527"/>
    </source>
</evidence>
<gene>
    <name evidence="14" type="primary">LOC100367172</name>
</gene>
<organism evidence="13 14">
    <name type="scientific">Saccoglossus kowalevskii</name>
    <name type="common">Acorn worm</name>
    <dbReference type="NCBI Taxonomy" id="10224"/>
    <lineage>
        <taxon>Eukaryota</taxon>
        <taxon>Metazoa</taxon>
        <taxon>Hemichordata</taxon>
        <taxon>Enteropneusta</taxon>
        <taxon>Harrimaniidae</taxon>
        <taxon>Saccoglossus</taxon>
    </lineage>
</organism>
<protein>
    <recommendedName>
        <fullName evidence="2">Serine/threonine-protein kinase greatwall</fullName>
        <ecNumber evidence="1">2.7.11.1</ecNumber>
    </recommendedName>
    <alternativeName>
        <fullName evidence="8">Microtubule-associated serine/threonine-protein kinase-like</fullName>
    </alternativeName>
</protein>
<keyword evidence="6" id="KW-0418">Kinase</keyword>
<name>A0ABM0MIW9_SACKO</name>
<evidence type="ECO:0000256" key="11">
    <source>
        <dbReference type="SAM" id="MobiDB-lite"/>
    </source>
</evidence>
<dbReference type="RefSeq" id="XP_006819960.1">
    <property type="nucleotide sequence ID" value="XM_006819897.1"/>
</dbReference>
<dbReference type="PANTHER" id="PTHR24356:SF1">
    <property type="entry name" value="SERINE_THREONINE-PROTEIN KINASE GREATWALL"/>
    <property type="match status" value="1"/>
</dbReference>
<dbReference type="SUPFAM" id="SSF56112">
    <property type="entry name" value="Protein kinase-like (PK-like)"/>
    <property type="match status" value="1"/>
</dbReference>
<evidence type="ECO:0000256" key="9">
    <source>
        <dbReference type="ARBA" id="ARBA00047899"/>
    </source>
</evidence>
<evidence type="ECO:0000256" key="4">
    <source>
        <dbReference type="ARBA" id="ARBA00022679"/>
    </source>
</evidence>
<feature type="compositionally biased region" description="Polar residues" evidence="11">
    <location>
        <begin position="503"/>
        <end position="514"/>
    </location>
</feature>
<dbReference type="PANTHER" id="PTHR24356">
    <property type="entry name" value="SERINE/THREONINE-PROTEIN KINASE"/>
    <property type="match status" value="1"/>
</dbReference>
<proteinExistence type="predicted"/>
<feature type="domain" description="Protein kinase" evidence="12">
    <location>
        <begin position="445"/>
        <end position="837"/>
    </location>
</feature>
<dbReference type="PROSITE" id="PS50011">
    <property type="entry name" value="PROTEIN_KINASE_DOM"/>
    <property type="match status" value="1"/>
</dbReference>
<dbReference type="InterPro" id="IPR050236">
    <property type="entry name" value="Ser_Thr_kinase_AGC"/>
</dbReference>
<feature type="region of interest" description="Disordered" evidence="11">
    <location>
        <begin position="102"/>
        <end position="135"/>
    </location>
</feature>
<evidence type="ECO:0000256" key="2">
    <source>
        <dbReference type="ARBA" id="ARBA00022148"/>
    </source>
</evidence>
<feature type="compositionally biased region" description="Low complexity" evidence="11">
    <location>
        <begin position="105"/>
        <end position="120"/>
    </location>
</feature>
<dbReference type="SMART" id="SM00220">
    <property type="entry name" value="S_TKc"/>
    <property type="match status" value="1"/>
</dbReference>
<dbReference type="Proteomes" id="UP000694865">
    <property type="component" value="Unplaced"/>
</dbReference>
<feature type="region of interest" description="Disordered" evidence="11">
    <location>
        <begin position="498"/>
        <end position="533"/>
    </location>
</feature>
<evidence type="ECO:0000313" key="13">
    <source>
        <dbReference type="Proteomes" id="UP000694865"/>
    </source>
</evidence>
<keyword evidence="7" id="KW-0067">ATP-binding</keyword>